<organism evidence="1 2">
    <name type="scientific">Actinacidiphila yanglinensis</name>
    <dbReference type="NCBI Taxonomy" id="310779"/>
    <lineage>
        <taxon>Bacteria</taxon>
        <taxon>Bacillati</taxon>
        <taxon>Actinomycetota</taxon>
        <taxon>Actinomycetes</taxon>
        <taxon>Kitasatosporales</taxon>
        <taxon>Streptomycetaceae</taxon>
        <taxon>Actinacidiphila</taxon>
    </lineage>
</organism>
<name>A0A1H6E348_9ACTN</name>
<evidence type="ECO:0000313" key="1">
    <source>
        <dbReference type="EMBL" id="SEG91315.1"/>
    </source>
</evidence>
<keyword evidence="2" id="KW-1185">Reference proteome</keyword>
<accession>A0A1H6E348</accession>
<protein>
    <submittedName>
        <fullName evidence="1">Uncharacterized protein</fullName>
    </submittedName>
</protein>
<dbReference type="OrthoDB" id="3492988at2"/>
<dbReference type="EMBL" id="FNVU01000023">
    <property type="protein sequence ID" value="SEG91315.1"/>
    <property type="molecule type" value="Genomic_DNA"/>
</dbReference>
<sequence>MTEYAGVDPDQLRTLADRLKTLAAALTKGNSTIRTNFAEWGGTLNLATLQQSAHSVGDDARDMALRADRAADLLGKPGSTFCAATGDLVNLPWDIKDIDMSQEARDEAAELTKAEAHPGSAASKKTIAEIGQSLADHVDDTAYMTAFLQAGGIADATQVADTLLDKESAKKGLPLSEASQKTLAQYGHATQVMTALAVKGDYPQPAPNYLAPLTNPPDSAVWSTSMLFKYGPSGDKWDPTVLSDVGTRMLKWRKEQEATRGGLRPEYSPKTPGIQTWYGYGPSPYSGPQPHAWFQDIGLNPTMSDPDHGDGLTAAVTANDPSLAVMNAIAQNAQASRDLLTKPDGAGLTNARELVDHKWQTPGAHGGTDESAPVGKILTFAATDRSPAHIDQSGQAADNILTAAAKEKDIFFGDNAEEKKHGYQQDYPNYPKSISMSLAGITGTWAQDLGSTIKTADSASHTHGYDTHLHALGSNSADLENVMQLFVRNNPDAAAMFDTTLHEQVSEAAAGPNPDHDLLTIGNTAGLFTKAKVAVQYTNAQQTDEEHKRNMALLTEAGVLFGFVPAPGAAEVPKAVVKGLKYSQNLALIGRTIVAPTQDPFSTNNAAGQEAINKDEARDQYKGFSPAVAQGLIRSGRMKPPSGNPSWYDPKTKTVTTDANNDNDFNTWLGHQAVSDPYTQQFKNGFDDQEGSVDGK</sequence>
<dbReference type="RefSeq" id="WP_103890079.1">
    <property type="nucleotide sequence ID" value="NZ_FNVU01000023.1"/>
</dbReference>
<dbReference type="AlphaFoldDB" id="A0A1H6E348"/>
<reference evidence="1 2" key="1">
    <citation type="submission" date="2016-10" db="EMBL/GenBank/DDBJ databases">
        <authorList>
            <person name="de Groot N.N."/>
        </authorList>
    </citation>
    <scope>NUCLEOTIDE SEQUENCE [LARGE SCALE GENOMIC DNA]</scope>
    <source>
        <strain evidence="1 2">CGMCC 4.2023</strain>
    </source>
</reference>
<dbReference type="Proteomes" id="UP000236754">
    <property type="component" value="Unassembled WGS sequence"/>
</dbReference>
<gene>
    <name evidence="1" type="ORF">SAMN05216223_12380</name>
</gene>
<evidence type="ECO:0000313" key="2">
    <source>
        <dbReference type="Proteomes" id="UP000236754"/>
    </source>
</evidence>
<proteinExistence type="predicted"/>